<dbReference type="EMBL" id="JAGGLV010000005">
    <property type="protein sequence ID" value="MBP2111971.1"/>
    <property type="molecule type" value="Genomic_DNA"/>
</dbReference>
<evidence type="ECO:0000259" key="1">
    <source>
        <dbReference type="PROSITE" id="PS51664"/>
    </source>
</evidence>
<dbReference type="Gene3D" id="3.30.40.250">
    <property type="match status" value="1"/>
</dbReference>
<dbReference type="PANTHER" id="PTHR37809:SF1">
    <property type="entry name" value="RIBOSOMAL PROTEIN S12 METHYLTHIOTRANSFERASE ACCESSORY FACTOR YCAO"/>
    <property type="match status" value="1"/>
</dbReference>
<accession>A0ABS4NPK1</accession>
<dbReference type="Gene3D" id="3.30.1330.230">
    <property type="match status" value="1"/>
</dbReference>
<dbReference type="Pfam" id="PF02624">
    <property type="entry name" value="YcaO"/>
    <property type="match status" value="1"/>
</dbReference>
<protein>
    <submittedName>
        <fullName evidence="2">Ribosomal protein S12 methylthiotransferase accessory factor</fullName>
    </submittedName>
</protein>
<dbReference type="InterPro" id="IPR027624">
    <property type="entry name" value="TOMM_cyclo_SagD"/>
</dbReference>
<dbReference type="NCBIfam" id="TIGR03604">
    <property type="entry name" value="TOMM_cyclo_SagD"/>
    <property type="match status" value="1"/>
</dbReference>
<keyword evidence="3" id="KW-1185">Reference proteome</keyword>
<organism evidence="2 3">
    <name type="scientific">Paenibacillus silagei</name>
    <dbReference type="NCBI Taxonomy" id="1670801"/>
    <lineage>
        <taxon>Bacteria</taxon>
        <taxon>Bacillati</taxon>
        <taxon>Bacillota</taxon>
        <taxon>Bacilli</taxon>
        <taxon>Bacillales</taxon>
        <taxon>Paenibacillaceae</taxon>
        <taxon>Paenibacillus</taxon>
    </lineage>
</organism>
<dbReference type="Proteomes" id="UP000773462">
    <property type="component" value="Unassembled WGS sequence"/>
</dbReference>
<name>A0ABS4NPK1_9BACL</name>
<comment type="caution">
    <text evidence="2">The sequence shown here is derived from an EMBL/GenBank/DDBJ whole genome shotgun (WGS) entry which is preliminary data.</text>
</comment>
<dbReference type="GO" id="GO:0005840">
    <property type="term" value="C:ribosome"/>
    <property type="evidence" value="ECO:0007669"/>
    <property type="project" value="UniProtKB-KW"/>
</dbReference>
<evidence type="ECO:0000313" key="3">
    <source>
        <dbReference type="Proteomes" id="UP000773462"/>
    </source>
</evidence>
<evidence type="ECO:0000313" key="2">
    <source>
        <dbReference type="EMBL" id="MBP2111971.1"/>
    </source>
</evidence>
<dbReference type="Gene3D" id="3.30.160.660">
    <property type="match status" value="1"/>
</dbReference>
<sequence>MKEAMLYRTDSLFLREVVLELEKQKIPYRLTDERVVADSSVLFVILDHLLEEDLSPFYREVPGPGGVFFFHLLLDTLLVGPLHHEADTGGCMACLQQKYKDTGREGLLPLLYGEKTEYVAQPQAAGFAADCIRGALLAADRLHRYIGHVEHIHWDALRAEGYLLRKYKGCPVCSAAAPSVAAPRHRQTAADTVKQGRRTYRLRSELDTEAILRKWYDPDGGTITHRYRELRSSYIEAGGMELRIGPAYVETGFGRAYRRPEAMKLAVLEALERYCGMCDRTAPAAERFSYEQLSGQAVNPAVFGLHHAETMAHPAYRLQHYKESLPVYWTPVFSMREHREVLVPEQLVYFADGHFRRGTNRFVYDSSNGLALGSTWEEAALHGLFEVIERDNFLCAWYNRLPLREIDISGSPLEALKQLIYFLELEGIQIRFFDISMELKVPSVWALAYDTREGAVMKAYNAAAAHVIPGKAVESAAMEVITSLPIYAAELKEGGSAYTRAQQLVNNPGAVTEFEDHVLYYASESNCVQALDFVLRGDGRQKASLEELYPDAYDPGGRFTHDDLAGDLEELAAAVIDRYGELYIADVTPDEVADFGYRAAKVLVPGMMPMTFGEQHRRVIKERLIRERERRGLDKDFTVNPDPHPFP</sequence>
<dbReference type="PROSITE" id="PS51664">
    <property type="entry name" value="YCAO"/>
    <property type="match status" value="1"/>
</dbReference>
<dbReference type="PANTHER" id="PTHR37809">
    <property type="entry name" value="RIBOSOMAL PROTEIN S12 METHYLTHIOTRANSFERASE ACCESSORY FACTOR YCAO"/>
    <property type="match status" value="1"/>
</dbReference>
<keyword evidence="2" id="KW-0687">Ribonucleoprotein</keyword>
<reference evidence="2 3" key="1">
    <citation type="submission" date="2021-03" db="EMBL/GenBank/DDBJ databases">
        <title>Genomic Encyclopedia of Type Strains, Phase IV (KMG-IV): sequencing the most valuable type-strain genomes for metagenomic binning, comparative biology and taxonomic classification.</title>
        <authorList>
            <person name="Goeker M."/>
        </authorList>
    </citation>
    <scope>NUCLEOTIDE SEQUENCE [LARGE SCALE GENOMIC DNA]</scope>
    <source>
        <strain evidence="2 3">DSM 101953</strain>
    </source>
</reference>
<keyword evidence="2" id="KW-0689">Ribosomal protein</keyword>
<proteinExistence type="predicted"/>
<dbReference type="InterPro" id="IPR003776">
    <property type="entry name" value="YcaO-like_dom"/>
</dbReference>
<dbReference type="RefSeq" id="WP_209872380.1">
    <property type="nucleotide sequence ID" value="NZ_JAGGLV010000005.1"/>
</dbReference>
<feature type="domain" description="YcaO" evidence="1">
    <location>
        <begin position="252"/>
        <end position="647"/>
    </location>
</feature>
<gene>
    <name evidence="2" type="ORF">J2Z70_002112</name>
</gene>